<evidence type="ECO:0000256" key="1">
    <source>
        <dbReference type="PIRSR" id="PIRSR607822-1"/>
    </source>
</evidence>
<dbReference type="GO" id="GO:0031179">
    <property type="term" value="P:peptide modification"/>
    <property type="evidence" value="ECO:0007669"/>
    <property type="project" value="InterPro"/>
</dbReference>
<dbReference type="OrthoDB" id="10257263at2759"/>
<dbReference type="Pfam" id="PF05147">
    <property type="entry name" value="LANC_like"/>
    <property type="match status" value="1"/>
</dbReference>
<reference evidence="2" key="1">
    <citation type="submission" date="2022-10" db="EMBL/GenBank/DDBJ databases">
        <authorList>
            <person name="Chen Y."/>
            <person name="Dougan E. K."/>
            <person name="Chan C."/>
            <person name="Rhodes N."/>
            <person name="Thang M."/>
        </authorList>
    </citation>
    <scope>NUCLEOTIDE SEQUENCE</scope>
</reference>
<dbReference type="EMBL" id="CAMXCT010000621">
    <property type="protein sequence ID" value="CAI3981264.1"/>
    <property type="molecule type" value="Genomic_DNA"/>
</dbReference>
<dbReference type="EMBL" id="CAMXCT030000621">
    <property type="protein sequence ID" value="CAL4768576.1"/>
    <property type="molecule type" value="Genomic_DNA"/>
</dbReference>
<comment type="caution">
    <text evidence="2">The sequence shown here is derived from an EMBL/GenBank/DDBJ whole genome shotgun (WGS) entry which is preliminary data.</text>
</comment>
<dbReference type="Gene3D" id="1.50.10.10">
    <property type="match status" value="1"/>
</dbReference>
<keyword evidence="1" id="KW-0862">Zinc</keyword>
<organism evidence="2">
    <name type="scientific">Cladocopium goreaui</name>
    <dbReference type="NCBI Taxonomy" id="2562237"/>
    <lineage>
        <taxon>Eukaryota</taxon>
        <taxon>Sar</taxon>
        <taxon>Alveolata</taxon>
        <taxon>Dinophyceae</taxon>
        <taxon>Suessiales</taxon>
        <taxon>Symbiodiniaceae</taxon>
        <taxon>Cladocopium</taxon>
    </lineage>
</organism>
<gene>
    <name evidence="2" type="ORF">C1SCF055_LOCUS9070</name>
</gene>
<dbReference type="InterPro" id="IPR007822">
    <property type="entry name" value="LANC-like"/>
</dbReference>
<dbReference type="EMBL" id="CAMXCT020000621">
    <property type="protein sequence ID" value="CAL1134639.1"/>
    <property type="molecule type" value="Genomic_DNA"/>
</dbReference>
<dbReference type="InterPro" id="IPR012341">
    <property type="entry name" value="6hp_glycosidase-like_sf"/>
</dbReference>
<dbReference type="GO" id="GO:0005975">
    <property type="term" value="P:carbohydrate metabolic process"/>
    <property type="evidence" value="ECO:0007669"/>
    <property type="project" value="InterPro"/>
</dbReference>
<keyword evidence="4" id="KW-1185">Reference proteome</keyword>
<dbReference type="Proteomes" id="UP001152797">
    <property type="component" value="Unassembled WGS sequence"/>
</dbReference>
<dbReference type="AlphaFoldDB" id="A0A9P1BXF4"/>
<dbReference type="CDD" id="cd04794">
    <property type="entry name" value="euk_LANCL"/>
    <property type="match status" value="1"/>
</dbReference>
<name>A0A9P1BXF4_9DINO</name>
<evidence type="ECO:0000313" key="2">
    <source>
        <dbReference type="EMBL" id="CAI3981264.1"/>
    </source>
</evidence>
<accession>A0A9P1BXF4</accession>
<sequence>MDVEDGRHFRNVMDDNHPPADWEAKLLRAITDGTVDLLQASHSKGSVYTGAAGVAYVLLDLATSGLHEDPPAACREALRRLEEAEAACDPRRVTLLEGQAGCVALKAWAHNVLEQHALEEQCIRRLSQLADRATALPDGECEVLYGRCGFLGAVLLVRQRLEDPRLLAAPAAELVRQVITTGQRQARDGWPLYYEWHEKCYLGAAHGIAGILHTLLQLPAELALAGSDAANLVRTTAEKLMDCRFRSGNLPSSLGNSKDRLVQFCHGATGMVSLALRLSTDSKDSHHKELAQQFGQTVWIRGLLRKGLGLCHGIPGNGFALLKLHPGELWLNRALHFAVFAIEHKDDLLPEADRPYSLFEAGDSHVLPDQPLLHEKPPGSGGCCVLLGRRIESC</sequence>
<evidence type="ECO:0000313" key="4">
    <source>
        <dbReference type="Proteomes" id="UP001152797"/>
    </source>
</evidence>
<dbReference type="GO" id="GO:0005886">
    <property type="term" value="C:plasma membrane"/>
    <property type="evidence" value="ECO:0007669"/>
    <property type="project" value="TreeGrafter"/>
</dbReference>
<dbReference type="PANTHER" id="PTHR12736:SF7">
    <property type="entry name" value="LANC-LIKE PROTEIN 3"/>
    <property type="match status" value="1"/>
</dbReference>
<keyword evidence="1" id="KW-0479">Metal-binding</keyword>
<dbReference type="PANTHER" id="PTHR12736">
    <property type="entry name" value="LANC-LIKE PROTEIN"/>
    <property type="match status" value="1"/>
</dbReference>
<dbReference type="GO" id="GO:0046872">
    <property type="term" value="F:metal ion binding"/>
    <property type="evidence" value="ECO:0007669"/>
    <property type="project" value="UniProtKB-KW"/>
</dbReference>
<reference evidence="3 4" key="2">
    <citation type="submission" date="2024-05" db="EMBL/GenBank/DDBJ databases">
        <authorList>
            <person name="Chen Y."/>
            <person name="Shah S."/>
            <person name="Dougan E. K."/>
            <person name="Thang M."/>
            <person name="Chan C."/>
        </authorList>
    </citation>
    <scope>NUCLEOTIDE SEQUENCE [LARGE SCALE GENOMIC DNA]</scope>
</reference>
<dbReference type="PRINTS" id="PR01950">
    <property type="entry name" value="LANCSUPER"/>
</dbReference>
<feature type="binding site" evidence="1">
    <location>
        <position position="311"/>
    </location>
    <ligand>
        <name>Zn(2+)</name>
        <dbReference type="ChEBI" id="CHEBI:29105"/>
    </ligand>
</feature>
<evidence type="ECO:0000313" key="3">
    <source>
        <dbReference type="EMBL" id="CAL4768576.1"/>
    </source>
</evidence>
<feature type="binding site" evidence="1">
    <location>
        <position position="265"/>
    </location>
    <ligand>
        <name>Zn(2+)</name>
        <dbReference type="ChEBI" id="CHEBI:29105"/>
    </ligand>
</feature>
<proteinExistence type="predicted"/>
<protein>
    <submittedName>
        <fullName evidence="2">Uncharacterized protein</fullName>
    </submittedName>
</protein>
<dbReference type="SMART" id="SM01260">
    <property type="entry name" value="LANC_like"/>
    <property type="match status" value="1"/>
</dbReference>
<feature type="binding site" evidence="1">
    <location>
        <position position="312"/>
    </location>
    <ligand>
        <name>Zn(2+)</name>
        <dbReference type="ChEBI" id="CHEBI:29105"/>
    </ligand>
</feature>
<dbReference type="SUPFAM" id="SSF158745">
    <property type="entry name" value="LanC-like"/>
    <property type="match status" value="1"/>
</dbReference>